<evidence type="ECO:0000313" key="14">
    <source>
        <dbReference type="EnsemblMetazoa" id="AALFPA23_010857.P15294"/>
    </source>
</evidence>
<evidence type="ECO:0000256" key="5">
    <source>
        <dbReference type="ARBA" id="ARBA00022679"/>
    </source>
</evidence>
<evidence type="ECO:0000256" key="3">
    <source>
        <dbReference type="ARBA" id="ARBA00010682"/>
    </source>
</evidence>
<keyword evidence="15" id="KW-1185">Reference proteome</keyword>
<evidence type="ECO:0000256" key="6">
    <source>
        <dbReference type="ARBA" id="ARBA00022737"/>
    </source>
</evidence>
<evidence type="ECO:0000256" key="7">
    <source>
        <dbReference type="ARBA" id="ARBA00023098"/>
    </source>
</evidence>
<dbReference type="InterPro" id="IPR016270">
    <property type="entry name" value="PGS1"/>
</dbReference>
<evidence type="ECO:0000256" key="4">
    <source>
        <dbReference type="ARBA" id="ARBA00022516"/>
    </source>
</evidence>
<evidence type="ECO:0000256" key="11">
    <source>
        <dbReference type="RuleBase" id="RU365024"/>
    </source>
</evidence>
<keyword evidence="5 11" id="KW-0808">Transferase</keyword>
<dbReference type="RefSeq" id="XP_029716508.2">
    <property type="nucleotide sequence ID" value="XM_029860648.2"/>
</dbReference>
<accession>A0ABM1YP05</accession>
<comment type="similarity">
    <text evidence="3 11">Belongs to the CDP-alcohol phosphatidyltransferase class-II family.</text>
</comment>
<evidence type="ECO:0000256" key="12">
    <source>
        <dbReference type="SAM" id="SignalP"/>
    </source>
</evidence>
<dbReference type="Proteomes" id="UP000069940">
    <property type="component" value="Unassembled WGS sequence"/>
</dbReference>
<evidence type="ECO:0000256" key="1">
    <source>
        <dbReference type="ARBA" id="ARBA00003537"/>
    </source>
</evidence>
<dbReference type="InterPro" id="IPR025202">
    <property type="entry name" value="PLD-like_dom"/>
</dbReference>
<keyword evidence="11" id="KW-0067">ATP-binding</keyword>
<dbReference type="CDD" id="cd09135">
    <property type="entry name" value="PLDc_PGS1_euk_1"/>
    <property type="match status" value="1"/>
</dbReference>
<dbReference type="PROSITE" id="PS50035">
    <property type="entry name" value="PLD"/>
    <property type="match status" value="1"/>
</dbReference>
<dbReference type="PIRSF" id="PIRSF000850">
    <property type="entry name" value="Phospholipase_D_PSS"/>
    <property type="match status" value="1"/>
</dbReference>
<evidence type="ECO:0000313" key="15">
    <source>
        <dbReference type="Proteomes" id="UP000069940"/>
    </source>
</evidence>
<evidence type="ECO:0000256" key="10">
    <source>
        <dbReference type="ARBA" id="ARBA00048586"/>
    </source>
</evidence>
<keyword evidence="11" id="KW-0547">Nucleotide-binding</keyword>
<keyword evidence="4 11" id="KW-0444">Lipid biosynthesis</keyword>
<dbReference type="EnsemblMetazoa" id="AALFPA23_010857.R15294">
    <property type="protein sequence ID" value="AALFPA23_010857.P15294"/>
    <property type="gene ID" value="AALFPA23_010857"/>
</dbReference>
<comment type="function">
    <text evidence="1 11">Functions in the biosynthesis of the anionic phospholipids phosphatidylglycerol and cardiolipin.</text>
</comment>
<sequence>MSVIDFMFSWQIILLPLFKMIRRLFSTLITDYPPVGEFLPAASTNPSQSAQNGSANNGGVTTFRSPHLESLNWLHTVSPCFPVSGDRIEIIYEPSAFYNTLVSKCSVAKRRIMLASLYLGIGSKETQLVNAIHDNMKQNLQLKVDVLLDFTRGTRGEKNSQTTLMPLLRESDNFRLSLYHTPVLRGLTKKLAPPRWNELLGIQHMKLYLVDDTVIISGANLSNDYFTNRQDRYVMIEDAKLADFYADFLNKVQEFSLKVNRNGEACLHENWNMLPYKSAQVDFAGEARERIRSYFKGVLERQRSVCEEDTVSDTWIFPLIEMGQLGIHHDSLATKHLLSGCLKDSKLKLATGYFNLTETYMDTLTKDCQAECNILMAHPNANGFLGAKGPAGGIPAAYSLIARKFYEKLKQSGQDHRVSLFEYERPGWTYHAKGLWYYLPDSSLPNVTLIGSSNFGERSVNRDLEAQICVVTTNGGLQRKLQSEFENILQHSTTAEAELTARPVPRWVRAVVGLFRNFF</sequence>
<organism evidence="14 15">
    <name type="scientific">Aedes albopictus</name>
    <name type="common">Asian tiger mosquito</name>
    <name type="synonym">Stegomyia albopicta</name>
    <dbReference type="NCBI Taxonomy" id="7160"/>
    <lineage>
        <taxon>Eukaryota</taxon>
        <taxon>Metazoa</taxon>
        <taxon>Ecdysozoa</taxon>
        <taxon>Arthropoda</taxon>
        <taxon>Hexapoda</taxon>
        <taxon>Insecta</taxon>
        <taxon>Pterygota</taxon>
        <taxon>Neoptera</taxon>
        <taxon>Endopterygota</taxon>
        <taxon>Diptera</taxon>
        <taxon>Nematocera</taxon>
        <taxon>Culicoidea</taxon>
        <taxon>Culicidae</taxon>
        <taxon>Culicinae</taxon>
        <taxon>Aedini</taxon>
        <taxon>Aedes</taxon>
        <taxon>Stegomyia</taxon>
    </lineage>
</organism>
<dbReference type="PANTHER" id="PTHR12586:SF1">
    <property type="entry name" value="CDP-DIACYLGLYCEROL--GLYCEROL-3-PHOSPHATE 3-PHOSPHATIDYLTRANSFERASE, MITOCHONDRIAL"/>
    <property type="match status" value="1"/>
</dbReference>
<dbReference type="PANTHER" id="PTHR12586">
    <property type="entry name" value="CDP-DIACYLGLYCEROL--SERINE O-PHOSPHATIDYLTRANSFERASE"/>
    <property type="match status" value="1"/>
</dbReference>
<keyword evidence="7 11" id="KW-0443">Lipid metabolism</keyword>
<keyword evidence="11" id="KW-0496">Mitochondrion</keyword>
<comment type="subcellular location">
    <subcellularLocation>
        <location evidence="11">Mitochondrion</location>
    </subcellularLocation>
</comment>
<protein>
    <recommendedName>
        <fullName evidence="11">CDP-diacylglycerol--glycerol-3-phosphate 3-phosphatidyltransferase</fullName>
        <ecNumber evidence="11">2.7.8.5</ecNumber>
    </recommendedName>
</protein>
<dbReference type="EC" id="2.7.8.5" evidence="11"/>
<evidence type="ECO:0000259" key="13">
    <source>
        <dbReference type="PROSITE" id="PS50035"/>
    </source>
</evidence>
<keyword evidence="9 11" id="KW-1208">Phospholipid metabolism</keyword>
<feature type="chain" id="PRO_5045023570" description="CDP-diacylglycerol--glycerol-3-phosphate 3-phosphatidyltransferase" evidence="12">
    <location>
        <begin position="27"/>
        <end position="519"/>
    </location>
</feature>
<dbReference type="GeneID" id="109411406"/>
<dbReference type="RefSeq" id="XP_019540468.3">
    <property type="nucleotide sequence ID" value="XM_019684923.3"/>
</dbReference>
<dbReference type="InterPro" id="IPR001736">
    <property type="entry name" value="PLipase_D/transphosphatidylase"/>
</dbReference>
<comment type="catalytic activity">
    <reaction evidence="10 11">
        <text>a CDP-1,2-diacyl-sn-glycerol + sn-glycerol 3-phosphate = a 1,2-diacyl-sn-glycero-3-phospho-(1'-sn-glycero-3'-phosphate) + CMP + H(+)</text>
        <dbReference type="Rhea" id="RHEA:12593"/>
        <dbReference type="ChEBI" id="CHEBI:15378"/>
        <dbReference type="ChEBI" id="CHEBI:57597"/>
        <dbReference type="ChEBI" id="CHEBI:58332"/>
        <dbReference type="ChEBI" id="CHEBI:60110"/>
        <dbReference type="ChEBI" id="CHEBI:60377"/>
        <dbReference type="EC" id="2.7.8.5"/>
    </reaction>
</comment>
<feature type="domain" description="PLD phosphodiesterase" evidence="13">
    <location>
        <begin position="199"/>
        <end position="225"/>
    </location>
</feature>
<name>A0ABM1YP05_AEDAL</name>
<dbReference type="Gene3D" id="3.30.870.10">
    <property type="entry name" value="Endonuclease Chain A"/>
    <property type="match status" value="2"/>
</dbReference>
<keyword evidence="12" id="KW-0732">Signal</keyword>
<dbReference type="EnsemblMetazoa" id="AALFPA23_010857.R15295">
    <property type="protein sequence ID" value="AALFPA23_010857.P15295"/>
    <property type="gene ID" value="AALFPA23_010857"/>
</dbReference>
<comment type="pathway">
    <text evidence="2 11">Phospholipid metabolism; phosphatidylglycerol biosynthesis; phosphatidylglycerol from CDP-diacylglycerol: step 1/2.</text>
</comment>
<feature type="signal peptide" evidence="12">
    <location>
        <begin position="1"/>
        <end position="26"/>
    </location>
</feature>
<dbReference type="Pfam" id="PF13091">
    <property type="entry name" value="PLDc_2"/>
    <property type="match status" value="1"/>
</dbReference>
<dbReference type="CDD" id="cd09137">
    <property type="entry name" value="PLDc_PGS1_euk_2"/>
    <property type="match status" value="1"/>
</dbReference>
<evidence type="ECO:0000256" key="9">
    <source>
        <dbReference type="ARBA" id="ARBA00023264"/>
    </source>
</evidence>
<proteinExistence type="inferred from homology"/>
<dbReference type="SMART" id="SM00155">
    <property type="entry name" value="PLDc"/>
    <property type="match status" value="2"/>
</dbReference>
<evidence type="ECO:0000256" key="8">
    <source>
        <dbReference type="ARBA" id="ARBA00023209"/>
    </source>
</evidence>
<keyword evidence="6" id="KW-0677">Repeat</keyword>
<evidence type="ECO:0000256" key="2">
    <source>
        <dbReference type="ARBA" id="ARBA00005042"/>
    </source>
</evidence>
<reference evidence="15" key="1">
    <citation type="journal article" date="2015" name="Proc. Natl. Acad. Sci. U.S.A.">
        <title>Genome sequence of the Asian Tiger mosquito, Aedes albopictus, reveals insights into its biology, genetics, and evolution.</title>
        <authorList>
            <person name="Chen X.G."/>
            <person name="Jiang X."/>
            <person name="Gu J."/>
            <person name="Xu M."/>
            <person name="Wu Y."/>
            <person name="Deng Y."/>
            <person name="Zhang C."/>
            <person name="Bonizzoni M."/>
            <person name="Dermauw W."/>
            <person name="Vontas J."/>
            <person name="Armbruster P."/>
            <person name="Huang X."/>
            <person name="Yang Y."/>
            <person name="Zhang H."/>
            <person name="He W."/>
            <person name="Peng H."/>
            <person name="Liu Y."/>
            <person name="Wu K."/>
            <person name="Chen J."/>
            <person name="Lirakis M."/>
            <person name="Topalis P."/>
            <person name="Van Leeuwen T."/>
            <person name="Hall A.B."/>
            <person name="Jiang X."/>
            <person name="Thorpe C."/>
            <person name="Mueller R.L."/>
            <person name="Sun C."/>
            <person name="Waterhouse R.M."/>
            <person name="Yan G."/>
            <person name="Tu Z.J."/>
            <person name="Fang X."/>
            <person name="James A.A."/>
        </authorList>
    </citation>
    <scope>NUCLEOTIDE SEQUENCE [LARGE SCALE GENOMIC DNA]</scope>
    <source>
        <strain evidence="15">Foshan</strain>
    </source>
</reference>
<dbReference type="RefSeq" id="XP_019540466.3">
    <property type="nucleotide sequence ID" value="XM_019684921.3"/>
</dbReference>
<reference evidence="14" key="2">
    <citation type="submission" date="2025-05" db="UniProtKB">
        <authorList>
            <consortium name="EnsemblMetazoa"/>
        </authorList>
    </citation>
    <scope>IDENTIFICATION</scope>
    <source>
        <strain evidence="14">Foshan</strain>
    </source>
</reference>
<dbReference type="EnsemblMetazoa" id="AALFPA23_010857.R15297">
    <property type="protein sequence ID" value="AALFPA23_010857.P15297"/>
    <property type="gene ID" value="AALFPA23_010857"/>
</dbReference>
<keyword evidence="8 11" id="KW-0594">Phospholipid biosynthesis</keyword>
<dbReference type="SUPFAM" id="SSF56024">
    <property type="entry name" value="Phospholipase D/nuclease"/>
    <property type="match status" value="2"/>
</dbReference>